<organism evidence="2 3">
    <name type="scientific">Polarella glacialis</name>
    <name type="common">Dinoflagellate</name>
    <dbReference type="NCBI Taxonomy" id="89957"/>
    <lineage>
        <taxon>Eukaryota</taxon>
        <taxon>Sar</taxon>
        <taxon>Alveolata</taxon>
        <taxon>Dinophyceae</taxon>
        <taxon>Suessiales</taxon>
        <taxon>Suessiaceae</taxon>
        <taxon>Polarella</taxon>
    </lineage>
</organism>
<feature type="compositionally biased region" description="Basic and acidic residues" evidence="1">
    <location>
        <begin position="154"/>
        <end position="164"/>
    </location>
</feature>
<dbReference type="Proteomes" id="UP000654075">
    <property type="component" value="Unassembled WGS sequence"/>
</dbReference>
<proteinExistence type="predicted"/>
<dbReference type="SUPFAM" id="SSF51182">
    <property type="entry name" value="RmlC-like cupins"/>
    <property type="match status" value="1"/>
</dbReference>
<dbReference type="AlphaFoldDB" id="A0A813GMB3"/>
<evidence type="ECO:0000313" key="2">
    <source>
        <dbReference type="EMBL" id="CAE8624025.1"/>
    </source>
</evidence>
<dbReference type="OrthoDB" id="423738at2759"/>
<name>A0A813GMB3_POLGL</name>
<sequence length="164" mass="18504">MKKVAKELTHLGREYLASLDDPLRDQRPRLMMWAEVYEPLAFHGPHSHTGVPVVGIFAARCEAGSQDISFEDPRGINPPFGKKERFSLSEGEVLLFPSWASHFLEPNLGNSTNVFISFALEKGRGPQDFDWEDDATGSFVETRVNKIKRGGQKKTSDEQQRTEL</sequence>
<dbReference type="InterPro" id="IPR011051">
    <property type="entry name" value="RmlC_Cupin_sf"/>
</dbReference>
<comment type="caution">
    <text evidence="2">The sequence shown here is derived from an EMBL/GenBank/DDBJ whole genome shotgun (WGS) entry which is preliminary data.</text>
</comment>
<feature type="region of interest" description="Disordered" evidence="1">
    <location>
        <begin position="145"/>
        <end position="164"/>
    </location>
</feature>
<gene>
    <name evidence="2" type="ORF">PGLA1383_LOCUS41220</name>
</gene>
<accession>A0A813GMB3</accession>
<reference evidence="2" key="1">
    <citation type="submission" date="2021-02" db="EMBL/GenBank/DDBJ databases">
        <authorList>
            <person name="Dougan E. K."/>
            <person name="Rhodes N."/>
            <person name="Thang M."/>
            <person name="Chan C."/>
        </authorList>
    </citation>
    <scope>NUCLEOTIDE SEQUENCE</scope>
</reference>
<evidence type="ECO:0000256" key="1">
    <source>
        <dbReference type="SAM" id="MobiDB-lite"/>
    </source>
</evidence>
<evidence type="ECO:0000313" key="3">
    <source>
        <dbReference type="Proteomes" id="UP000654075"/>
    </source>
</evidence>
<keyword evidence="3" id="KW-1185">Reference proteome</keyword>
<protein>
    <recommendedName>
        <fullName evidence="4">Bifunctional lysine-specific demethylase and histidyl-hydroxylase</fullName>
    </recommendedName>
</protein>
<dbReference type="Gene3D" id="2.60.120.620">
    <property type="entry name" value="q2cbj1_9rhob like domain"/>
    <property type="match status" value="1"/>
</dbReference>
<evidence type="ECO:0008006" key="4">
    <source>
        <dbReference type="Google" id="ProtNLM"/>
    </source>
</evidence>
<dbReference type="EMBL" id="CAJNNV010028293">
    <property type="protein sequence ID" value="CAE8624025.1"/>
    <property type="molecule type" value="Genomic_DNA"/>
</dbReference>